<dbReference type="InterPro" id="IPR051599">
    <property type="entry name" value="Cell_Envelope_Assoc"/>
</dbReference>
<dbReference type="GO" id="GO:0043164">
    <property type="term" value="P:Gram-negative-bacterium-type cell wall biogenesis"/>
    <property type="evidence" value="ECO:0007669"/>
    <property type="project" value="TreeGrafter"/>
</dbReference>
<keyword evidence="1" id="KW-0812">Transmembrane</keyword>
<evidence type="ECO:0000256" key="1">
    <source>
        <dbReference type="SAM" id="Phobius"/>
    </source>
</evidence>
<feature type="transmembrane region" description="Helical" evidence="1">
    <location>
        <begin position="44"/>
        <end position="65"/>
    </location>
</feature>
<proteinExistence type="predicted"/>
<dbReference type="InterPro" id="IPR014729">
    <property type="entry name" value="Rossmann-like_a/b/a_fold"/>
</dbReference>
<comment type="caution">
    <text evidence="3">The sequence shown here is derived from an EMBL/GenBank/DDBJ whole genome shotgun (WGS) entry which is preliminary data.</text>
</comment>
<dbReference type="EMBL" id="QTKU01000001">
    <property type="protein sequence ID" value="MBS8259953.1"/>
    <property type="molecule type" value="Genomic_DNA"/>
</dbReference>
<dbReference type="PANTHER" id="PTHR30336">
    <property type="entry name" value="INNER MEMBRANE PROTEIN, PROBABLE PERMEASE"/>
    <property type="match status" value="1"/>
</dbReference>
<dbReference type="InterPro" id="IPR003848">
    <property type="entry name" value="DUF218"/>
</dbReference>
<feature type="domain" description="DUF218" evidence="2">
    <location>
        <begin position="79"/>
        <end position="247"/>
    </location>
</feature>
<dbReference type="Pfam" id="PF02698">
    <property type="entry name" value="DUF218"/>
    <property type="match status" value="1"/>
</dbReference>
<dbReference type="RefSeq" id="WP_213215511.1">
    <property type="nucleotide sequence ID" value="NZ_QTKU01000001.1"/>
</dbReference>
<name>A0A944CDJ6_9HYPH</name>
<organism evidence="3 4">
    <name type="scientific">Roseibium polysiphoniae</name>
    <dbReference type="NCBI Taxonomy" id="2571221"/>
    <lineage>
        <taxon>Bacteria</taxon>
        <taxon>Pseudomonadati</taxon>
        <taxon>Pseudomonadota</taxon>
        <taxon>Alphaproteobacteria</taxon>
        <taxon>Hyphomicrobiales</taxon>
        <taxon>Stappiaceae</taxon>
        <taxon>Roseibium</taxon>
    </lineage>
</organism>
<evidence type="ECO:0000313" key="4">
    <source>
        <dbReference type="Proteomes" id="UP000705379"/>
    </source>
</evidence>
<reference evidence="3" key="2">
    <citation type="journal article" date="2021" name="Microorganisms">
        <title>Bacterial Dimethylsulfoniopropionate Biosynthesis in the East China Sea.</title>
        <authorList>
            <person name="Liu J."/>
            <person name="Zhang Y."/>
            <person name="Liu J."/>
            <person name="Zhong H."/>
            <person name="Williams B.T."/>
            <person name="Zheng Y."/>
            <person name="Curson A.R.J."/>
            <person name="Sun C."/>
            <person name="Sun H."/>
            <person name="Song D."/>
            <person name="Wagner Mackenzie B."/>
            <person name="Bermejo Martinez A."/>
            <person name="Todd J.D."/>
            <person name="Zhang X.H."/>
        </authorList>
    </citation>
    <scope>NUCLEOTIDE SEQUENCE</scope>
    <source>
        <strain evidence="3">AESS21</strain>
    </source>
</reference>
<dbReference type="AlphaFoldDB" id="A0A944CDJ6"/>
<dbReference type="PANTHER" id="PTHR30336:SF4">
    <property type="entry name" value="ENVELOPE BIOGENESIS FACTOR ELYC"/>
    <property type="match status" value="1"/>
</dbReference>
<accession>A0A944CDJ6</accession>
<keyword evidence="1" id="KW-0472">Membrane</keyword>
<keyword evidence="1" id="KW-1133">Transmembrane helix</keyword>
<dbReference type="CDD" id="cd06259">
    <property type="entry name" value="YdcF-like"/>
    <property type="match status" value="1"/>
</dbReference>
<dbReference type="GO" id="GO:0000270">
    <property type="term" value="P:peptidoglycan metabolic process"/>
    <property type="evidence" value="ECO:0007669"/>
    <property type="project" value="TreeGrafter"/>
</dbReference>
<dbReference type="Gene3D" id="3.40.50.620">
    <property type="entry name" value="HUPs"/>
    <property type="match status" value="1"/>
</dbReference>
<feature type="transmembrane region" description="Helical" evidence="1">
    <location>
        <begin position="12"/>
        <end position="32"/>
    </location>
</feature>
<reference evidence="3" key="1">
    <citation type="submission" date="2018-08" db="EMBL/GenBank/DDBJ databases">
        <authorList>
            <person name="Jin W."/>
            <person name="Wang H."/>
            <person name="Yang Y."/>
            <person name="Li M."/>
            <person name="Liu J."/>
        </authorList>
    </citation>
    <scope>NUCLEOTIDE SEQUENCE</scope>
    <source>
        <strain evidence="3">AESS21</strain>
    </source>
</reference>
<protein>
    <submittedName>
        <fullName evidence="3">YdcF family protein</fullName>
    </submittedName>
</protein>
<dbReference type="GO" id="GO:0005886">
    <property type="term" value="C:plasma membrane"/>
    <property type="evidence" value="ECO:0007669"/>
    <property type="project" value="TreeGrafter"/>
</dbReference>
<evidence type="ECO:0000313" key="3">
    <source>
        <dbReference type="EMBL" id="MBS8259953.1"/>
    </source>
</evidence>
<gene>
    <name evidence="3" type="ORF">DYI23_06955</name>
</gene>
<evidence type="ECO:0000259" key="2">
    <source>
        <dbReference type="Pfam" id="PF02698"/>
    </source>
</evidence>
<sequence>MFFVLSKIGFFFIQPSNALVFFGGLGAVLLWSRWSRFGRRLCGLSLLGLAVCGLSPAANVLILPLEERFPRPEGQLDIDGIIVLGGSLDTIVMGERKAPALTSAAERLTIVPRLARQFPDVPIIHTGGHGLLTPAKASEADGASALFEDFGLPSDRVILEDKSRNTYQNALFTKRLINPQPGQKWLLVTSAYHMPRSIGVFRKVGWTGLIAYPVDWRTRGWEDTKLGFSGVSNGLKRFDIAAREWIGLAVYWVSGRTSALFPAPEPD</sequence>
<dbReference type="Proteomes" id="UP000705379">
    <property type="component" value="Unassembled WGS sequence"/>
</dbReference>